<accession>A0A9D2HFR0</accession>
<organism evidence="8 9">
    <name type="scientific">Candidatus Mailhella merdigallinarum</name>
    <dbReference type="NCBI Taxonomy" id="2838658"/>
    <lineage>
        <taxon>Bacteria</taxon>
        <taxon>Pseudomonadati</taxon>
        <taxon>Thermodesulfobacteriota</taxon>
        <taxon>Desulfovibrionia</taxon>
        <taxon>Desulfovibrionales</taxon>
        <taxon>Desulfovibrionaceae</taxon>
        <taxon>Mailhella</taxon>
    </lineage>
</organism>
<comment type="similarity">
    <text evidence="5">Belongs to the YicC/YloC family.</text>
</comment>
<evidence type="ECO:0000256" key="3">
    <source>
        <dbReference type="ARBA" id="ARBA00022759"/>
    </source>
</evidence>
<sequence>MALCSMTGFGRFQRDDGVRVQTWEVRSVNSRYLDPKWRLPAQARGLEGRLEKVLRRHAGRGRVEVSLVLRDSAGAASVRFDETQAAALLDAVEGFARRRGDAFTPDYAALLNAPFLWTSAEDDADADLSAALEEGLSAALEDWNAARRAEGEQLASDLDVRFRRMEEWVAQVEERAPTIKQERFRQVRERLAETLAALGSELVEARFLQEMVIMADRLDVSEELTRLRSHLGRLRDLLHSGEDAGRKLDFTLQECFREINTCGNKIQDAELSRLVVDFKNELEKCREQVQNLE</sequence>
<dbReference type="NCBIfam" id="TIGR00255">
    <property type="entry name" value="YicC/YloC family endoribonuclease"/>
    <property type="match status" value="1"/>
</dbReference>
<evidence type="ECO:0000256" key="4">
    <source>
        <dbReference type="ARBA" id="ARBA00022801"/>
    </source>
</evidence>
<comment type="cofactor">
    <cofactor evidence="1">
        <name>a divalent metal cation</name>
        <dbReference type="ChEBI" id="CHEBI:60240"/>
    </cofactor>
</comment>
<dbReference type="Proteomes" id="UP000824225">
    <property type="component" value="Unassembled WGS sequence"/>
</dbReference>
<reference evidence="8" key="1">
    <citation type="journal article" date="2021" name="PeerJ">
        <title>Extensive microbial diversity within the chicken gut microbiome revealed by metagenomics and culture.</title>
        <authorList>
            <person name="Gilroy R."/>
            <person name="Ravi A."/>
            <person name="Getino M."/>
            <person name="Pursley I."/>
            <person name="Horton D.L."/>
            <person name="Alikhan N.F."/>
            <person name="Baker D."/>
            <person name="Gharbi K."/>
            <person name="Hall N."/>
            <person name="Watson M."/>
            <person name="Adriaenssens E.M."/>
            <person name="Foster-Nyarko E."/>
            <person name="Jarju S."/>
            <person name="Secka A."/>
            <person name="Antonio M."/>
            <person name="Oren A."/>
            <person name="Chaudhuri R.R."/>
            <person name="La Ragione R."/>
            <person name="Hildebrand F."/>
            <person name="Pallen M.J."/>
        </authorList>
    </citation>
    <scope>NUCLEOTIDE SEQUENCE</scope>
    <source>
        <strain evidence="8">CHK186-16707</strain>
    </source>
</reference>
<dbReference type="Pfam" id="PF08340">
    <property type="entry name" value="YicC-like_C"/>
    <property type="match status" value="1"/>
</dbReference>
<protein>
    <submittedName>
        <fullName evidence="8">YicC family protein</fullName>
    </submittedName>
</protein>
<evidence type="ECO:0000259" key="7">
    <source>
        <dbReference type="Pfam" id="PF08340"/>
    </source>
</evidence>
<feature type="domain" description="Endoribonuclease YicC-like C-terminal" evidence="7">
    <location>
        <begin position="172"/>
        <end position="293"/>
    </location>
</feature>
<evidence type="ECO:0000256" key="2">
    <source>
        <dbReference type="ARBA" id="ARBA00022722"/>
    </source>
</evidence>
<feature type="domain" description="Endoribonuclease YicC-like N-terminal" evidence="6">
    <location>
        <begin position="4"/>
        <end position="155"/>
    </location>
</feature>
<reference evidence="8" key="2">
    <citation type="submission" date="2021-04" db="EMBL/GenBank/DDBJ databases">
        <authorList>
            <person name="Gilroy R."/>
        </authorList>
    </citation>
    <scope>NUCLEOTIDE SEQUENCE</scope>
    <source>
        <strain evidence="8">CHK186-16707</strain>
    </source>
</reference>
<dbReference type="PANTHER" id="PTHR30636:SF3">
    <property type="entry name" value="UPF0701 PROTEIN YICC"/>
    <property type="match status" value="1"/>
</dbReference>
<dbReference type="InterPro" id="IPR005229">
    <property type="entry name" value="YicC/YloC-like"/>
</dbReference>
<dbReference type="InterPro" id="IPR013527">
    <property type="entry name" value="YicC-like_N"/>
</dbReference>
<dbReference type="AlphaFoldDB" id="A0A9D2HFR0"/>
<evidence type="ECO:0000313" key="9">
    <source>
        <dbReference type="Proteomes" id="UP000824225"/>
    </source>
</evidence>
<proteinExistence type="inferred from homology"/>
<keyword evidence="2" id="KW-0540">Nuclease</keyword>
<comment type="caution">
    <text evidence="8">The sequence shown here is derived from an EMBL/GenBank/DDBJ whole genome shotgun (WGS) entry which is preliminary data.</text>
</comment>
<gene>
    <name evidence="8" type="ORF">H9962_10495</name>
</gene>
<keyword evidence="3" id="KW-0255">Endonuclease</keyword>
<dbReference type="Pfam" id="PF03755">
    <property type="entry name" value="YicC-like_N"/>
    <property type="match status" value="1"/>
</dbReference>
<evidence type="ECO:0000256" key="1">
    <source>
        <dbReference type="ARBA" id="ARBA00001968"/>
    </source>
</evidence>
<evidence type="ECO:0000313" key="8">
    <source>
        <dbReference type="EMBL" id="HJA09597.1"/>
    </source>
</evidence>
<dbReference type="GO" id="GO:0004521">
    <property type="term" value="F:RNA endonuclease activity"/>
    <property type="evidence" value="ECO:0007669"/>
    <property type="project" value="InterPro"/>
</dbReference>
<name>A0A9D2HFR0_9BACT</name>
<keyword evidence="4" id="KW-0378">Hydrolase</keyword>
<dbReference type="GO" id="GO:0016787">
    <property type="term" value="F:hydrolase activity"/>
    <property type="evidence" value="ECO:0007669"/>
    <property type="project" value="UniProtKB-KW"/>
</dbReference>
<evidence type="ECO:0000256" key="5">
    <source>
        <dbReference type="ARBA" id="ARBA00035648"/>
    </source>
</evidence>
<dbReference type="PANTHER" id="PTHR30636">
    <property type="entry name" value="UPF0701 PROTEIN YICC"/>
    <property type="match status" value="1"/>
</dbReference>
<dbReference type="InterPro" id="IPR013551">
    <property type="entry name" value="YicC-like_C"/>
</dbReference>
<evidence type="ECO:0000259" key="6">
    <source>
        <dbReference type="Pfam" id="PF03755"/>
    </source>
</evidence>
<dbReference type="EMBL" id="DXAN01000033">
    <property type="protein sequence ID" value="HJA09597.1"/>
    <property type="molecule type" value="Genomic_DNA"/>
</dbReference>